<protein>
    <submittedName>
        <fullName evidence="3">Uncharacterized protein</fullName>
    </submittedName>
</protein>
<evidence type="ECO:0000313" key="3">
    <source>
        <dbReference type="EMBL" id="KAF8706122.1"/>
    </source>
</evidence>
<gene>
    <name evidence="3" type="ORF">RHS03_05020</name>
</gene>
<name>A0A8H7HQY7_9AGAM</name>
<feature type="compositionally biased region" description="Pro residues" evidence="1">
    <location>
        <begin position="520"/>
        <end position="529"/>
    </location>
</feature>
<feature type="transmembrane region" description="Helical" evidence="2">
    <location>
        <begin position="121"/>
        <end position="142"/>
    </location>
</feature>
<dbReference type="OrthoDB" id="3259217at2759"/>
<dbReference type="AlphaFoldDB" id="A0A8H7HQY7"/>
<feature type="transmembrane region" description="Helical" evidence="2">
    <location>
        <begin position="250"/>
        <end position="273"/>
    </location>
</feature>
<feature type="region of interest" description="Disordered" evidence="1">
    <location>
        <begin position="422"/>
        <end position="480"/>
    </location>
</feature>
<reference evidence="3" key="1">
    <citation type="submission" date="2020-09" db="EMBL/GenBank/DDBJ databases">
        <title>Comparative genome analyses of four rice-infecting Rhizoctonia solani isolates reveal extensive enrichment of homogalacturonan modification genes.</title>
        <authorList>
            <person name="Lee D.-Y."/>
            <person name="Jeon J."/>
            <person name="Kim K.-T."/>
            <person name="Cheong K."/>
            <person name="Song H."/>
            <person name="Choi G."/>
            <person name="Ko J."/>
            <person name="Opiyo S.O."/>
            <person name="Zuo S."/>
            <person name="Madhav S."/>
            <person name="Lee Y.-H."/>
            <person name="Wang G.-L."/>
        </authorList>
    </citation>
    <scope>NUCLEOTIDE SEQUENCE</scope>
    <source>
        <strain evidence="3">AG1-IA WGL</strain>
    </source>
</reference>
<dbReference type="EMBL" id="JACYCD010000052">
    <property type="protein sequence ID" value="KAF8706122.1"/>
    <property type="molecule type" value="Genomic_DNA"/>
</dbReference>
<feature type="transmembrane region" description="Helical" evidence="2">
    <location>
        <begin position="44"/>
        <end position="64"/>
    </location>
</feature>
<feature type="non-terminal residue" evidence="3">
    <location>
        <position position="1"/>
    </location>
</feature>
<dbReference type="Proteomes" id="UP000602905">
    <property type="component" value="Unassembled WGS sequence"/>
</dbReference>
<accession>A0A8H7HQY7</accession>
<evidence type="ECO:0000256" key="2">
    <source>
        <dbReference type="SAM" id="Phobius"/>
    </source>
</evidence>
<evidence type="ECO:0000313" key="4">
    <source>
        <dbReference type="Proteomes" id="UP000602905"/>
    </source>
</evidence>
<feature type="transmembrane region" description="Helical" evidence="2">
    <location>
        <begin position="12"/>
        <end position="32"/>
    </location>
</feature>
<feature type="compositionally biased region" description="Low complexity" evidence="1">
    <location>
        <begin position="506"/>
        <end position="519"/>
    </location>
</feature>
<keyword evidence="2" id="KW-1133">Transmembrane helix</keyword>
<keyword evidence="2" id="KW-0812">Transmembrane</keyword>
<keyword evidence="2" id="KW-0472">Membrane</keyword>
<comment type="caution">
    <text evidence="3">The sequence shown here is derived from an EMBL/GenBank/DDBJ whole genome shotgun (WGS) entry which is preliminary data.</text>
</comment>
<organism evidence="3 4">
    <name type="scientific">Rhizoctonia solani</name>
    <dbReference type="NCBI Taxonomy" id="456999"/>
    <lineage>
        <taxon>Eukaryota</taxon>
        <taxon>Fungi</taxon>
        <taxon>Dikarya</taxon>
        <taxon>Basidiomycota</taxon>
        <taxon>Agaricomycotina</taxon>
        <taxon>Agaricomycetes</taxon>
        <taxon>Cantharellales</taxon>
        <taxon>Ceratobasidiaceae</taxon>
        <taxon>Rhizoctonia</taxon>
    </lineage>
</organism>
<feature type="region of interest" description="Disordered" evidence="1">
    <location>
        <begin position="503"/>
        <end position="557"/>
    </location>
</feature>
<sequence>MSLLLSATPYIIFITICPATCMLFMLQFVSGPSNQSTSLKTAKFYATLLFGGFVTLAGVFGIVAEAVTGGAYRWLTSAAFAMRALGLLIAQLAMVQLLTPDYLLAILSFDTPTITLPTWRIYAVILMILIASVSSLISVFAVPQVPSLISSAPTLVSLSLPTPLLFSLMRAVKSSRSNTENKRSAPTMLFNKPSKCVELGLPTPGTGRCAVLIRFPYIWEFLFLLQSIAIISVVGEVVEGAFGRRVPVVWLLSSMGLVIWGGGVMATHFIIIYEPTRKFVMAPSVDSTVESSWNLGRVSNQPSEDFMTLKDPFASPTQAGFPLSTSPLRTVAPRRPRRRASEPLQLRRFGSFAVLAEDVKEKQAGSEEDQDTSFLEDLVRHAWFSTGRTDCDSIRNNFHEYDRPPSTPVHAEDGALVTTLTTTNSSSTIATRKESPGPSETASPLVLASHTFRPVTPPRPRSSFSQTFSRDPKLPDLPTPFPLLSTGVERSLLPNTSVCTSAYTVPSSPASSESGSSFVSPPPTPTPRPPSHHLPLKAPKSASEKYPCAQDHGRLCP</sequence>
<proteinExistence type="predicted"/>
<evidence type="ECO:0000256" key="1">
    <source>
        <dbReference type="SAM" id="MobiDB-lite"/>
    </source>
</evidence>
<feature type="transmembrane region" description="Helical" evidence="2">
    <location>
        <begin position="84"/>
        <end position="109"/>
    </location>
</feature>
<feature type="transmembrane region" description="Helical" evidence="2">
    <location>
        <begin position="217"/>
        <end position="238"/>
    </location>
</feature>